<dbReference type="Pfam" id="PF13564">
    <property type="entry name" value="DoxX_2"/>
    <property type="match status" value="1"/>
</dbReference>
<evidence type="ECO:0000256" key="1">
    <source>
        <dbReference type="ARBA" id="ARBA00004141"/>
    </source>
</evidence>
<dbReference type="Proteomes" id="UP000755585">
    <property type="component" value="Unassembled WGS sequence"/>
</dbReference>
<evidence type="ECO:0000256" key="5">
    <source>
        <dbReference type="SAM" id="Phobius"/>
    </source>
</evidence>
<evidence type="ECO:0008006" key="8">
    <source>
        <dbReference type="Google" id="ProtNLM"/>
    </source>
</evidence>
<evidence type="ECO:0000313" key="7">
    <source>
        <dbReference type="Proteomes" id="UP000755585"/>
    </source>
</evidence>
<name>A0ABS4UL05_9ACTN</name>
<comment type="subcellular location">
    <subcellularLocation>
        <location evidence="1">Membrane</location>
        <topology evidence="1">Multi-pass membrane protein</topology>
    </subcellularLocation>
</comment>
<evidence type="ECO:0000256" key="4">
    <source>
        <dbReference type="ARBA" id="ARBA00023136"/>
    </source>
</evidence>
<reference evidence="6 7" key="1">
    <citation type="submission" date="2021-03" db="EMBL/GenBank/DDBJ databases">
        <title>Sequencing the genomes of 1000 actinobacteria strains.</title>
        <authorList>
            <person name="Klenk H.-P."/>
        </authorList>
    </citation>
    <scope>NUCLEOTIDE SEQUENCE [LARGE SCALE GENOMIC DNA]</scope>
    <source>
        <strain evidence="6 7">DSM 18824</strain>
    </source>
</reference>
<feature type="transmembrane region" description="Helical" evidence="5">
    <location>
        <begin position="69"/>
        <end position="88"/>
    </location>
</feature>
<proteinExistence type="predicted"/>
<dbReference type="PIRSF" id="PIRSF030066">
    <property type="entry name" value="UCP030066"/>
    <property type="match status" value="1"/>
</dbReference>
<organism evidence="6 7">
    <name type="scientific">Kribbella aluminosa</name>
    <dbReference type="NCBI Taxonomy" id="416017"/>
    <lineage>
        <taxon>Bacteria</taxon>
        <taxon>Bacillati</taxon>
        <taxon>Actinomycetota</taxon>
        <taxon>Actinomycetes</taxon>
        <taxon>Propionibacteriales</taxon>
        <taxon>Kribbellaceae</taxon>
        <taxon>Kribbella</taxon>
    </lineage>
</organism>
<feature type="transmembrane region" description="Helical" evidence="5">
    <location>
        <begin position="94"/>
        <end position="110"/>
    </location>
</feature>
<evidence type="ECO:0000256" key="2">
    <source>
        <dbReference type="ARBA" id="ARBA00022692"/>
    </source>
</evidence>
<comment type="caution">
    <text evidence="6">The sequence shown here is derived from an EMBL/GenBank/DDBJ whole genome shotgun (WGS) entry which is preliminary data.</text>
</comment>
<dbReference type="RefSeq" id="WP_209695102.1">
    <property type="nucleotide sequence ID" value="NZ_BAAAVU010000009.1"/>
</dbReference>
<dbReference type="InterPro" id="IPR016944">
    <property type="entry name" value="UCP030066"/>
</dbReference>
<dbReference type="EMBL" id="JAGINT010000001">
    <property type="protein sequence ID" value="MBP2352336.1"/>
    <property type="molecule type" value="Genomic_DNA"/>
</dbReference>
<evidence type="ECO:0000313" key="6">
    <source>
        <dbReference type="EMBL" id="MBP2352336.1"/>
    </source>
</evidence>
<dbReference type="InterPro" id="IPR032808">
    <property type="entry name" value="DoxX"/>
</dbReference>
<keyword evidence="2 5" id="KW-0812">Transmembrane</keyword>
<feature type="transmembrane region" description="Helical" evidence="5">
    <location>
        <begin position="43"/>
        <end position="62"/>
    </location>
</feature>
<gene>
    <name evidence="6" type="ORF">JOF29_003419</name>
</gene>
<sequence length="136" mass="14288">MRRTYWATTAIVVGECAVGGTMDLFRMAPFYPMLIDLGYPSYLSPILGGAKLAAAVVIAVPALPRLKEWAYAGVLINMTGAAASNFAARQYSGMVAPAAFAVLALASWATRPPSRKLLAAEARGEAAEQLPAAERG</sequence>
<keyword evidence="7" id="KW-1185">Reference proteome</keyword>
<keyword evidence="3 5" id="KW-1133">Transmembrane helix</keyword>
<evidence type="ECO:0000256" key="3">
    <source>
        <dbReference type="ARBA" id="ARBA00022989"/>
    </source>
</evidence>
<protein>
    <recommendedName>
        <fullName evidence="8">DoxX family protein</fullName>
    </recommendedName>
</protein>
<accession>A0ABS4UL05</accession>
<keyword evidence="4 5" id="KW-0472">Membrane</keyword>